<gene>
    <name evidence="1" type="ordered locus">AciX9_1927</name>
</gene>
<dbReference type="RefSeq" id="WP_013580292.1">
    <property type="nucleotide sequence ID" value="NC_015064.1"/>
</dbReference>
<dbReference type="Proteomes" id="UP000000343">
    <property type="component" value="Chromosome"/>
</dbReference>
<organism evidence="2">
    <name type="scientific">Granulicella tundricola (strain ATCC BAA-1859 / DSM 23138 / MP5ACTX9)</name>
    <dbReference type="NCBI Taxonomy" id="1198114"/>
    <lineage>
        <taxon>Bacteria</taxon>
        <taxon>Pseudomonadati</taxon>
        <taxon>Acidobacteriota</taxon>
        <taxon>Terriglobia</taxon>
        <taxon>Terriglobales</taxon>
        <taxon>Acidobacteriaceae</taxon>
        <taxon>Granulicella</taxon>
    </lineage>
</organism>
<dbReference type="KEGG" id="acm:AciX9_1927"/>
<protein>
    <recommendedName>
        <fullName evidence="3">DUF3368 domain-containing protein</fullName>
    </recommendedName>
</protein>
<dbReference type="PANTHER" id="PTHR39550">
    <property type="entry name" value="SLL0658 PROTEIN"/>
    <property type="match status" value="1"/>
</dbReference>
<dbReference type="HOGENOM" id="CLU_115769_0_2_0"/>
<dbReference type="STRING" id="1198114.AciX9_1927"/>
<dbReference type="InterPro" id="IPR021799">
    <property type="entry name" value="PIN-like_prokaryotic"/>
</dbReference>
<keyword evidence="2" id="KW-1185">Reference proteome</keyword>
<dbReference type="AlphaFoldDB" id="E8X0M2"/>
<dbReference type="eggNOG" id="COG2405">
    <property type="taxonomic scope" value="Bacteria"/>
</dbReference>
<sequence>MIVVADTSPINYLVQIRQEEILERLFEQVYLPSVVYGELQDPLAPERVRLWSGHLPAWIAVVSPTIVPPDAALSLDPGETEAITLALELRSNFLPIDELKGRAVALLLGLKLNGTLGVLRDAHNHGWLNGRAVSAELRQTKFRCSEHMEQIYLASLK</sequence>
<dbReference type="EMBL" id="CP002480">
    <property type="protein sequence ID" value="ADW68973.1"/>
    <property type="molecule type" value="Genomic_DNA"/>
</dbReference>
<evidence type="ECO:0000313" key="1">
    <source>
        <dbReference type="EMBL" id="ADW68973.1"/>
    </source>
</evidence>
<evidence type="ECO:0000313" key="2">
    <source>
        <dbReference type="Proteomes" id="UP000000343"/>
    </source>
</evidence>
<proteinExistence type="predicted"/>
<accession>E8X0M2</accession>
<dbReference type="Pfam" id="PF11848">
    <property type="entry name" value="DUF3368"/>
    <property type="match status" value="1"/>
</dbReference>
<dbReference type="PaxDb" id="1198114-AciX9_1927"/>
<dbReference type="PANTHER" id="PTHR39550:SF1">
    <property type="entry name" value="SLL0658 PROTEIN"/>
    <property type="match status" value="1"/>
</dbReference>
<evidence type="ECO:0008006" key="3">
    <source>
        <dbReference type="Google" id="ProtNLM"/>
    </source>
</evidence>
<reference evidence="2" key="1">
    <citation type="submission" date="2011-01" db="EMBL/GenBank/DDBJ databases">
        <title>Complete sequence of chromosome of Acidobacterium sp. MP5ACTX9.</title>
        <authorList>
            <consortium name="US DOE Joint Genome Institute"/>
            <person name="Lucas S."/>
            <person name="Copeland A."/>
            <person name="Lapidus A."/>
            <person name="Cheng J.-F."/>
            <person name="Goodwin L."/>
            <person name="Pitluck S."/>
            <person name="Teshima H."/>
            <person name="Detter J.C."/>
            <person name="Han C."/>
            <person name="Tapia R."/>
            <person name="Land M."/>
            <person name="Hauser L."/>
            <person name="Kyrpides N."/>
            <person name="Ivanova N."/>
            <person name="Ovchinnikova G."/>
            <person name="Pagani I."/>
            <person name="Rawat S.R."/>
            <person name="Mannisto M."/>
            <person name="Haggblom M.M."/>
            <person name="Woyke T."/>
        </authorList>
    </citation>
    <scope>NUCLEOTIDE SEQUENCE [LARGE SCALE GENOMIC DNA]</scope>
    <source>
        <strain evidence="2">MP5ACTX9</strain>
    </source>
</reference>
<name>E8X0M2_GRATM</name>
<dbReference type="OrthoDB" id="122346at2"/>